<evidence type="ECO:0008006" key="3">
    <source>
        <dbReference type="Google" id="ProtNLM"/>
    </source>
</evidence>
<evidence type="ECO:0000313" key="1">
    <source>
        <dbReference type="EMBL" id="MDQ0470530.1"/>
    </source>
</evidence>
<gene>
    <name evidence="1" type="ORF">QO011_003549</name>
</gene>
<dbReference type="RefSeq" id="WP_307274581.1">
    <property type="nucleotide sequence ID" value="NZ_JAUSVX010000006.1"/>
</dbReference>
<reference evidence="1 2" key="1">
    <citation type="submission" date="2023-07" db="EMBL/GenBank/DDBJ databases">
        <title>Genomic Encyclopedia of Type Strains, Phase IV (KMG-IV): sequencing the most valuable type-strain genomes for metagenomic binning, comparative biology and taxonomic classification.</title>
        <authorList>
            <person name="Goeker M."/>
        </authorList>
    </citation>
    <scope>NUCLEOTIDE SEQUENCE [LARGE SCALE GENOMIC DNA]</scope>
    <source>
        <strain evidence="1 2">DSM 19619</strain>
    </source>
</reference>
<dbReference type="SUPFAM" id="SSF63829">
    <property type="entry name" value="Calcium-dependent phosphotriesterase"/>
    <property type="match status" value="1"/>
</dbReference>
<organism evidence="1 2">
    <name type="scientific">Labrys wisconsinensis</name>
    <dbReference type="NCBI Taxonomy" id="425677"/>
    <lineage>
        <taxon>Bacteria</taxon>
        <taxon>Pseudomonadati</taxon>
        <taxon>Pseudomonadota</taxon>
        <taxon>Alphaproteobacteria</taxon>
        <taxon>Hyphomicrobiales</taxon>
        <taxon>Xanthobacteraceae</taxon>
        <taxon>Labrys</taxon>
    </lineage>
</organism>
<dbReference type="Gene3D" id="2.120.10.30">
    <property type="entry name" value="TolB, C-terminal domain"/>
    <property type="match status" value="1"/>
</dbReference>
<dbReference type="InterPro" id="IPR011042">
    <property type="entry name" value="6-blade_b-propeller_TolB-like"/>
</dbReference>
<comment type="caution">
    <text evidence="1">The sequence shown here is derived from an EMBL/GenBank/DDBJ whole genome shotgun (WGS) entry which is preliminary data.</text>
</comment>
<sequence length="336" mass="35967">MDGVFKPNARLDSTEAILGLPGLDNLAAGPGALYCSSVDTVFRIDPKAGRAEPVRTFGGAVTMIAASPAGRLAVGVEGIGVELLDQSEWRRFDLPADCASCVTAGLFRGEDELCLAIGSRVHAASDWKRDLMSRGSTGAVILCRLSIGACEIVREGLAFPYGLAVMADGALAVSESWRHRVLSLPARAGSAEEVRIGDLPAYPARLSPASDGGFWLALFAPRRQLTEFVLVEDDYRREMMATIPPQAWIGPDFADGDEEQPLQAGSVRQMGIMKPWAPSRSYGLVARLDRDMQPVASFHSRADGRRHGIASIVEFEGHLYAASRGSGTLLRIGDPT</sequence>
<name>A0ABU0J8C7_9HYPH</name>
<accession>A0ABU0J8C7</accession>
<keyword evidence="2" id="KW-1185">Reference proteome</keyword>
<dbReference type="EMBL" id="JAUSVX010000006">
    <property type="protein sequence ID" value="MDQ0470530.1"/>
    <property type="molecule type" value="Genomic_DNA"/>
</dbReference>
<evidence type="ECO:0000313" key="2">
    <source>
        <dbReference type="Proteomes" id="UP001242480"/>
    </source>
</evidence>
<proteinExistence type="predicted"/>
<dbReference type="Proteomes" id="UP001242480">
    <property type="component" value="Unassembled WGS sequence"/>
</dbReference>
<protein>
    <recommendedName>
        <fullName evidence="3">Strictosidine synthase conserved region domain-containing protein</fullName>
    </recommendedName>
</protein>